<evidence type="ECO:0000313" key="3">
    <source>
        <dbReference type="Proteomes" id="UP000717328"/>
    </source>
</evidence>
<dbReference type="AlphaFoldDB" id="A0A9P7K4J6"/>
<feature type="region of interest" description="Disordered" evidence="1">
    <location>
        <begin position="1"/>
        <end position="102"/>
    </location>
</feature>
<gene>
    <name evidence="2" type="ORF">H0H81_008864</name>
</gene>
<dbReference type="Proteomes" id="UP000717328">
    <property type="component" value="Unassembled WGS sequence"/>
</dbReference>
<reference evidence="2" key="2">
    <citation type="submission" date="2021-10" db="EMBL/GenBank/DDBJ databases">
        <title>Phylogenomics reveals ancestral predisposition of the termite-cultivated fungus Termitomyces towards a domesticated lifestyle.</title>
        <authorList>
            <person name="Auxier B."/>
            <person name="Grum-Grzhimaylo A."/>
            <person name="Cardenas M.E."/>
            <person name="Lodge J.D."/>
            <person name="Laessoe T."/>
            <person name="Pedersen O."/>
            <person name="Smith M.E."/>
            <person name="Kuyper T.W."/>
            <person name="Franco-Molano E.A."/>
            <person name="Baroni T.J."/>
            <person name="Aanen D.K."/>
        </authorList>
    </citation>
    <scope>NUCLEOTIDE SEQUENCE</scope>
    <source>
        <strain evidence="2">D49</strain>
    </source>
</reference>
<dbReference type="InterPro" id="IPR036465">
    <property type="entry name" value="vWFA_dom_sf"/>
</dbReference>
<dbReference type="OrthoDB" id="2142040at2759"/>
<sequence>MGNSSSSQSRKQEKYRHGPTVHQSRSFPNYSDDNSFLAPHTQGHQALSASAPPHIGSSHFAPPPYAALDDSTLGLGHTPPDKPLETESEYAFPSPSPRAQNLRTPMRAGTMEDALETLRKFNTIFIVDDSASMLTENRWGQARAALSGLANLAGQYDNDGIDIYFLNSSQVGRDLRDARQVVNLFNQIRIQPFAATPIGDKLEELLQEYMNKIESVAKNLPALRKIKPVNYIVLTDGSPSMYPALGPGRQD</sequence>
<dbReference type="EMBL" id="JABCKI010005964">
    <property type="protein sequence ID" value="KAG5636194.1"/>
    <property type="molecule type" value="Genomic_DNA"/>
</dbReference>
<protein>
    <recommendedName>
        <fullName evidence="4">VWFA domain-containing protein</fullName>
    </recommendedName>
</protein>
<reference evidence="2" key="1">
    <citation type="submission" date="2021-02" db="EMBL/GenBank/DDBJ databases">
        <authorList>
            <person name="Nieuwenhuis M."/>
            <person name="Van De Peppel L.J.J."/>
        </authorList>
    </citation>
    <scope>NUCLEOTIDE SEQUENCE</scope>
    <source>
        <strain evidence="2">D49</strain>
    </source>
</reference>
<evidence type="ECO:0008006" key="4">
    <source>
        <dbReference type="Google" id="ProtNLM"/>
    </source>
</evidence>
<organism evidence="2 3">
    <name type="scientific">Sphagnurus paluster</name>
    <dbReference type="NCBI Taxonomy" id="117069"/>
    <lineage>
        <taxon>Eukaryota</taxon>
        <taxon>Fungi</taxon>
        <taxon>Dikarya</taxon>
        <taxon>Basidiomycota</taxon>
        <taxon>Agaricomycotina</taxon>
        <taxon>Agaricomycetes</taxon>
        <taxon>Agaricomycetidae</taxon>
        <taxon>Agaricales</taxon>
        <taxon>Tricholomatineae</taxon>
        <taxon>Lyophyllaceae</taxon>
        <taxon>Sphagnurus</taxon>
    </lineage>
</organism>
<evidence type="ECO:0000256" key="1">
    <source>
        <dbReference type="SAM" id="MobiDB-lite"/>
    </source>
</evidence>
<evidence type="ECO:0000313" key="2">
    <source>
        <dbReference type="EMBL" id="KAG5636194.1"/>
    </source>
</evidence>
<dbReference type="PANTHER" id="PTHR34706:SF1">
    <property type="entry name" value="VWFA DOMAIN-CONTAINING PROTEIN"/>
    <property type="match status" value="1"/>
</dbReference>
<accession>A0A9P7K4J6</accession>
<comment type="caution">
    <text evidence="2">The sequence shown here is derived from an EMBL/GenBank/DDBJ whole genome shotgun (WGS) entry which is preliminary data.</text>
</comment>
<dbReference type="SUPFAM" id="SSF53300">
    <property type="entry name" value="vWA-like"/>
    <property type="match status" value="1"/>
</dbReference>
<feature type="compositionally biased region" description="Polar residues" evidence="1">
    <location>
        <begin position="21"/>
        <end position="34"/>
    </location>
</feature>
<keyword evidence="3" id="KW-1185">Reference proteome</keyword>
<proteinExistence type="predicted"/>
<name>A0A9P7K4J6_9AGAR</name>
<dbReference type="Gene3D" id="3.40.50.410">
    <property type="entry name" value="von Willebrand factor, type A domain"/>
    <property type="match status" value="1"/>
</dbReference>
<dbReference type="PANTHER" id="PTHR34706">
    <property type="entry name" value="SLR1338 PROTEIN"/>
    <property type="match status" value="1"/>
</dbReference>